<evidence type="ECO:0000256" key="2">
    <source>
        <dbReference type="ARBA" id="ARBA00004746"/>
    </source>
</evidence>
<evidence type="ECO:0000256" key="3">
    <source>
        <dbReference type="ARBA" id="ARBA00012327"/>
    </source>
</evidence>
<keyword evidence="13" id="KW-1185">Reference proteome</keyword>
<evidence type="ECO:0000259" key="10">
    <source>
        <dbReference type="Pfam" id="PF08241"/>
    </source>
</evidence>
<name>A0A545T3T1_9GAMM</name>
<dbReference type="SUPFAM" id="SSF53474">
    <property type="entry name" value="alpha/beta-Hydrolases"/>
    <property type="match status" value="1"/>
</dbReference>
<dbReference type="EC" id="2.1.1.197" evidence="3 9"/>
<dbReference type="InterPro" id="IPR011814">
    <property type="entry name" value="BioC"/>
</dbReference>
<keyword evidence="4 9" id="KW-0489">Methyltransferase</keyword>
<organism evidence="12 13">
    <name type="scientific">Exilibacterium tricleocarpae</name>
    <dbReference type="NCBI Taxonomy" id="2591008"/>
    <lineage>
        <taxon>Bacteria</taxon>
        <taxon>Pseudomonadati</taxon>
        <taxon>Pseudomonadota</taxon>
        <taxon>Gammaproteobacteria</taxon>
        <taxon>Cellvibrionales</taxon>
        <taxon>Cellvibrionaceae</taxon>
        <taxon>Exilibacterium</taxon>
    </lineage>
</organism>
<keyword evidence="7 9" id="KW-0093">Biotin biosynthesis</keyword>
<comment type="caution">
    <text evidence="12">The sequence shown here is derived from an EMBL/GenBank/DDBJ whole genome shotgun (WGS) entry which is preliminary data.</text>
</comment>
<proteinExistence type="inferred from homology"/>
<dbReference type="Pfam" id="PF12697">
    <property type="entry name" value="Abhydrolase_6"/>
    <property type="match status" value="1"/>
</dbReference>
<dbReference type="InterPro" id="IPR029058">
    <property type="entry name" value="AB_hydrolase_fold"/>
</dbReference>
<evidence type="ECO:0000256" key="9">
    <source>
        <dbReference type="HAMAP-Rule" id="MF_00835"/>
    </source>
</evidence>
<dbReference type="UniPathway" id="UPA00078"/>
<dbReference type="Gene3D" id="3.40.50.150">
    <property type="entry name" value="Vaccinia Virus protein VP39"/>
    <property type="match status" value="1"/>
</dbReference>
<dbReference type="Pfam" id="PF08241">
    <property type="entry name" value="Methyltransf_11"/>
    <property type="match status" value="1"/>
</dbReference>
<keyword evidence="6 9" id="KW-0949">S-adenosyl-L-methionine</keyword>
<keyword evidence="5 9" id="KW-0808">Transferase</keyword>
<gene>
    <name evidence="9 12" type="primary">bioC</name>
    <name evidence="12" type="ORF">FKG94_19515</name>
</gene>
<dbReference type="Proteomes" id="UP000319732">
    <property type="component" value="Unassembled WGS sequence"/>
</dbReference>
<evidence type="ECO:0000259" key="11">
    <source>
        <dbReference type="Pfam" id="PF12697"/>
    </source>
</evidence>
<evidence type="ECO:0000256" key="7">
    <source>
        <dbReference type="ARBA" id="ARBA00022756"/>
    </source>
</evidence>
<dbReference type="GO" id="GO:0008757">
    <property type="term" value="F:S-adenosylmethionine-dependent methyltransferase activity"/>
    <property type="evidence" value="ECO:0007669"/>
    <property type="project" value="InterPro"/>
</dbReference>
<dbReference type="GO" id="GO:0102130">
    <property type="term" value="F:malonyl-CoA methyltransferase activity"/>
    <property type="evidence" value="ECO:0007669"/>
    <property type="project" value="UniProtKB-EC"/>
</dbReference>
<reference evidence="12 13" key="1">
    <citation type="submission" date="2019-06" db="EMBL/GenBank/DDBJ databases">
        <title>Whole genome sequence for Cellvibrionaceae sp. R142.</title>
        <authorList>
            <person name="Wang G."/>
        </authorList>
    </citation>
    <scope>NUCLEOTIDE SEQUENCE [LARGE SCALE GENOMIC DNA]</scope>
    <source>
        <strain evidence="12 13">R142</strain>
    </source>
</reference>
<sequence>MVLLHGWGSDSRVFEPLLAHLDDKIDILLVDIPGFAGDHAVGNDGLESLLQGLRQKLPRRCVLLGWSLGGMLACRYAHRYPQRVAGVITLASNLCFVARPGWPSAMPNDVFQTFAEDFRRRPAVTLQRFDGLQARGDRRERAVLKWLRGYRRAGGAQPDPRWRAALALLAGLDNRKAFADLKPPGLHLLGDRDALVPAAAAAAMAQLNPVQTVKCLAGCGHALCLAEPQQLAAEVEAFLQRLAPVEGGDAGARLDKTKVAASFSRAAATYDAAAVLQRQVGERLLQLLQGEGHLQAINRSDATLLDVGCGTGHFTRALAGQVPAARVLGLDIAEGMLAFARRGTPPERGPVHWVGGDAECLPLAAGSIAGIFSSLAIQWCQHPGRLFEQWRRVLKPGGWLAVATLGPATLHELRCAWSRVDNYTHVNRFAPREQIEQALSDAGFSAIQWQCETRVMHYGDVRELTRELKALGAHNVNAGQRAGLTGRRRLRQFTAAYEQFRCGHTLPASYEVYYVLAR</sequence>
<comment type="function">
    <text evidence="8 9">Converts the free carboxyl group of a malonyl-thioester to its methyl ester by transfer of a methyl group from S-adenosyl-L-methionine (SAM). It allows to synthesize pimeloyl-ACP via the fatty acid synthetic pathway.</text>
</comment>
<dbReference type="EMBL" id="VHSG01000020">
    <property type="protein sequence ID" value="TQV71864.1"/>
    <property type="molecule type" value="Genomic_DNA"/>
</dbReference>
<evidence type="ECO:0000256" key="8">
    <source>
        <dbReference type="ARBA" id="ARBA00025006"/>
    </source>
</evidence>
<evidence type="ECO:0000313" key="13">
    <source>
        <dbReference type="Proteomes" id="UP000319732"/>
    </source>
</evidence>
<feature type="domain" description="Methyltransferase type 11" evidence="10">
    <location>
        <begin position="305"/>
        <end position="401"/>
    </location>
</feature>
<evidence type="ECO:0000256" key="4">
    <source>
        <dbReference type="ARBA" id="ARBA00022603"/>
    </source>
</evidence>
<dbReference type="GO" id="GO:0010340">
    <property type="term" value="F:carboxyl-O-methyltransferase activity"/>
    <property type="evidence" value="ECO:0007669"/>
    <property type="project" value="UniProtKB-UniRule"/>
</dbReference>
<dbReference type="SUPFAM" id="SSF53335">
    <property type="entry name" value="S-adenosyl-L-methionine-dependent methyltransferases"/>
    <property type="match status" value="1"/>
</dbReference>
<dbReference type="InterPro" id="IPR050602">
    <property type="entry name" value="Malonyl-ACP_OMT"/>
</dbReference>
<dbReference type="GO" id="GO:0009102">
    <property type="term" value="P:biotin biosynthetic process"/>
    <property type="evidence" value="ECO:0007669"/>
    <property type="project" value="UniProtKB-UniRule"/>
</dbReference>
<dbReference type="PANTHER" id="PTHR13090:SF1">
    <property type="entry name" value="ARGININE-HYDROXYLASE NDUFAF5, MITOCHONDRIAL"/>
    <property type="match status" value="1"/>
</dbReference>
<dbReference type="NCBIfam" id="TIGR02072">
    <property type="entry name" value="BioC"/>
    <property type="match status" value="1"/>
</dbReference>
<dbReference type="InterPro" id="IPR000073">
    <property type="entry name" value="AB_hydrolase_1"/>
</dbReference>
<accession>A0A545T3T1</accession>
<dbReference type="Gene3D" id="3.40.50.1820">
    <property type="entry name" value="alpha/beta hydrolase"/>
    <property type="match status" value="1"/>
</dbReference>
<comment type="catalytic activity">
    <reaction evidence="1 9">
        <text>malonyl-[ACP] + S-adenosyl-L-methionine = malonyl-[ACP] methyl ester + S-adenosyl-L-homocysteine</text>
        <dbReference type="Rhea" id="RHEA:17105"/>
        <dbReference type="Rhea" id="RHEA-COMP:9623"/>
        <dbReference type="Rhea" id="RHEA-COMP:9954"/>
        <dbReference type="ChEBI" id="CHEBI:57856"/>
        <dbReference type="ChEBI" id="CHEBI:59789"/>
        <dbReference type="ChEBI" id="CHEBI:78449"/>
        <dbReference type="ChEBI" id="CHEBI:78845"/>
        <dbReference type="EC" id="2.1.1.197"/>
    </reaction>
</comment>
<dbReference type="InterPro" id="IPR013216">
    <property type="entry name" value="Methyltransf_11"/>
</dbReference>
<dbReference type="PANTHER" id="PTHR13090">
    <property type="entry name" value="ARGININE-HYDROXYLASE NDUFAF5, MITOCHONDRIAL"/>
    <property type="match status" value="1"/>
</dbReference>
<evidence type="ECO:0000313" key="12">
    <source>
        <dbReference type="EMBL" id="TQV71864.1"/>
    </source>
</evidence>
<feature type="domain" description="AB hydrolase-1" evidence="11">
    <location>
        <begin position="1"/>
        <end position="233"/>
    </location>
</feature>
<dbReference type="AlphaFoldDB" id="A0A545T3T1"/>
<comment type="similarity">
    <text evidence="9">Belongs to the methyltransferase superfamily.</text>
</comment>
<dbReference type="CDD" id="cd02440">
    <property type="entry name" value="AdoMet_MTases"/>
    <property type="match status" value="1"/>
</dbReference>
<dbReference type="OrthoDB" id="9760689at2"/>
<comment type="pathway">
    <text evidence="2 9">Cofactor biosynthesis; biotin biosynthesis.</text>
</comment>
<dbReference type="InterPro" id="IPR029063">
    <property type="entry name" value="SAM-dependent_MTases_sf"/>
</dbReference>
<evidence type="ECO:0000256" key="5">
    <source>
        <dbReference type="ARBA" id="ARBA00022679"/>
    </source>
</evidence>
<dbReference type="HAMAP" id="MF_00835">
    <property type="entry name" value="BioC"/>
    <property type="match status" value="1"/>
</dbReference>
<evidence type="ECO:0000256" key="1">
    <source>
        <dbReference type="ARBA" id="ARBA00000852"/>
    </source>
</evidence>
<protein>
    <recommendedName>
        <fullName evidence="3 9">Malonyl-[acyl-carrier protein] O-methyltransferase</fullName>
        <shortName evidence="9">Malonyl-ACP O-methyltransferase</shortName>
        <ecNumber evidence="3 9">2.1.1.197</ecNumber>
    </recommendedName>
    <alternativeName>
        <fullName evidence="9">Biotin synthesis protein BioC</fullName>
    </alternativeName>
</protein>
<evidence type="ECO:0000256" key="6">
    <source>
        <dbReference type="ARBA" id="ARBA00022691"/>
    </source>
</evidence>
<dbReference type="GO" id="GO:0032259">
    <property type="term" value="P:methylation"/>
    <property type="evidence" value="ECO:0007669"/>
    <property type="project" value="UniProtKB-KW"/>
</dbReference>